<gene>
    <name evidence="5" type="ORF">SAMN02745174_00982</name>
</gene>
<protein>
    <recommendedName>
        <fullName evidence="2">protein-tyrosine-phosphatase</fullName>
        <ecNumber evidence="2">3.1.3.48</ecNumber>
    </recommendedName>
</protein>
<dbReference type="InterPro" id="IPR016667">
    <property type="entry name" value="Caps_polysacc_synth_CpsB/CapC"/>
</dbReference>
<evidence type="ECO:0000313" key="5">
    <source>
        <dbReference type="EMBL" id="SJZ58667.1"/>
    </source>
</evidence>
<dbReference type="EC" id="3.1.3.48" evidence="2"/>
<organism evidence="5 6">
    <name type="scientific">Cetobacterium ceti</name>
    <dbReference type="NCBI Taxonomy" id="180163"/>
    <lineage>
        <taxon>Bacteria</taxon>
        <taxon>Fusobacteriati</taxon>
        <taxon>Fusobacteriota</taxon>
        <taxon>Fusobacteriia</taxon>
        <taxon>Fusobacteriales</taxon>
        <taxon>Fusobacteriaceae</taxon>
        <taxon>Cetobacterium</taxon>
    </lineage>
</organism>
<dbReference type="RefSeq" id="WP_078693497.1">
    <property type="nucleotide sequence ID" value="NZ_FUWX01000007.1"/>
</dbReference>
<dbReference type="InterPro" id="IPR016195">
    <property type="entry name" value="Pol/histidinol_Pase-like"/>
</dbReference>
<dbReference type="SUPFAM" id="SSF89550">
    <property type="entry name" value="PHP domain-like"/>
    <property type="match status" value="1"/>
</dbReference>
<dbReference type="Proteomes" id="UP000191153">
    <property type="component" value="Unassembled WGS sequence"/>
</dbReference>
<dbReference type="STRING" id="180163.SAMN02745174_00982"/>
<comment type="similarity">
    <text evidence="1">Belongs to the metallo-dependent hydrolases superfamily. CpsB/CapC family.</text>
</comment>
<comment type="catalytic activity">
    <reaction evidence="4">
        <text>O-phospho-L-tyrosyl-[protein] + H2O = L-tyrosyl-[protein] + phosphate</text>
        <dbReference type="Rhea" id="RHEA:10684"/>
        <dbReference type="Rhea" id="RHEA-COMP:10136"/>
        <dbReference type="Rhea" id="RHEA-COMP:20101"/>
        <dbReference type="ChEBI" id="CHEBI:15377"/>
        <dbReference type="ChEBI" id="CHEBI:43474"/>
        <dbReference type="ChEBI" id="CHEBI:46858"/>
        <dbReference type="ChEBI" id="CHEBI:61978"/>
        <dbReference type="EC" id="3.1.3.48"/>
    </reaction>
</comment>
<dbReference type="PIRSF" id="PIRSF016557">
    <property type="entry name" value="Caps_synth_CpsB"/>
    <property type="match status" value="1"/>
</dbReference>
<dbReference type="OrthoDB" id="9788539at2"/>
<evidence type="ECO:0000313" key="6">
    <source>
        <dbReference type="Proteomes" id="UP000191153"/>
    </source>
</evidence>
<dbReference type="AlphaFoldDB" id="A0A1T4LVI4"/>
<keyword evidence="6" id="KW-1185">Reference proteome</keyword>
<sequence length="255" mass="30356">MIDIHCHILQEIDDGSTSIEESLELLKGGEKLGFKTFVLTAHYHRERGYFCEGYNEKFQRLRERVLEEGLNIELLRGSEIFLDENYREILETFKWESIDGSKNILVEVSPLEIPEVTLKKIEVIVKRGYVPILAHCERYINFKLRDYRAIKKLGGYLQVNIGSMGKKKSLIKELIKYELIDFLGSDVHRIRGRNYELQRELKIFRKLMGRDYFNRVTLKKEKRDEEKESSLIEWFINMWKGLFRRDRLRGNIESS</sequence>
<evidence type="ECO:0000256" key="3">
    <source>
        <dbReference type="ARBA" id="ARBA00022801"/>
    </source>
</evidence>
<evidence type="ECO:0000256" key="2">
    <source>
        <dbReference type="ARBA" id="ARBA00013064"/>
    </source>
</evidence>
<dbReference type="Gene3D" id="3.20.20.140">
    <property type="entry name" value="Metal-dependent hydrolases"/>
    <property type="match status" value="1"/>
</dbReference>
<evidence type="ECO:0000256" key="1">
    <source>
        <dbReference type="ARBA" id="ARBA00005750"/>
    </source>
</evidence>
<dbReference type="Pfam" id="PF19567">
    <property type="entry name" value="CpsB_CapC"/>
    <property type="match status" value="1"/>
</dbReference>
<dbReference type="PANTHER" id="PTHR39181">
    <property type="entry name" value="TYROSINE-PROTEIN PHOSPHATASE YWQE"/>
    <property type="match status" value="1"/>
</dbReference>
<proteinExistence type="inferred from homology"/>
<reference evidence="5 6" key="1">
    <citation type="submission" date="2017-02" db="EMBL/GenBank/DDBJ databases">
        <authorList>
            <person name="Peterson S.W."/>
        </authorList>
    </citation>
    <scope>NUCLEOTIDE SEQUENCE [LARGE SCALE GENOMIC DNA]</scope>
    <source>
        <strain evidence="5 6">ATCC 700028</strain>
    </source>
</reference>
<name>A0A1T4LVI4_9FUSO</name>
<keyword evidence="3" id="KW-0378">Hydrolase</keyword>
<evidence type="ECO:0000256" key="4">
    <source>
        <dbReference type="ARBA" id="ARBA00051722"/>
    </source>
</evidence>
<dbReference type="GO" id="GO:0030145">
    <property type="term" value="F:manganese ion binding"/>
    <property type="evidence" value="ECO:0007669"/>
    <property type="project" value="InterPro"/>
</dbReference>
<accession>A0A1T4LVI4</accession>
<dbReference type="EMBL" id="FUWX01000007">
    <property type="protein sequence ID" value="SJZ58667.1"/>
    <property type="molecule type" value="Genomic_DNA"/>
</dbReference>
<dbReference type="GO" id="GO:0004725">
    <property type="term" value="F:protein tyrosine phosphatase activity"/>
    <property type="evidence" value="ECO:0007669"/>
    <property type="project" value="UniProtKB-EC"/>
</dbReference>
<dbReference type="PANTHER" id="PTHR39181:SF1">
    <property type="entry name" value="TYROSINE-PROTEIN PHOSPHATASE YWQE"/>
    <property type="match status" value="1"/>
</dbReference>